<dbReference type="InterPro" id="IPR020846">
    <property type="entry name" value="MFS_dom"/>
</dbReference>
<keyword evidence="4 10" id="KW-0762">Sugar transport</keyword>
<feature type="transmembrane region" description="Helical" evidence="8">
    <location>
        <begin position="57"/>
        <end position="78"/>
    </location>
</feature>
<gene>
    <name evidence="10" type="ORF">CJ030_MR0G002979</name>
</gene>
<reference evidence="10 11" key="1">
    <citation type="journal article" date="2019" name="Plant Biotechnol. J.">
        <title>The red bayberry genome and genetic basis of sex determination.</title>
        <authorList>
            <person name="Jia H.M."/>
            <person name="Jia H.J."/>
            <person name="Cai Q.L."/>
            <person name="Wang Y."/>
            <person name="Zhao H.B."/>
            <person name="Yang W.F."/>
            <person name="Wang G.Y."/>
            <person name="Li Y.H."/>
            <person name="Zhan D.L."/>
            <person name="Shen Y.T."/>
            <person name="Niu Q.F."/>
            <person name="Chang L."/>
            <person name="Qiu J."/>
            <person name="Zhao L."/>
            <person name="Xie H.B."/>
            <person name="Fu W.Y."/>
            <person name="Jin J."/>
            <person name="Li X.W."/>
            <person name="Jiao Y."/>
            <person name="Zhou C.C."/>
            <person name="Tu T."/>
            <person name="Chai C.Y."/>
            <person name="Gao J.L."/>
            <person name="Fan L.J."/>
            <person name="van de Weg E."/>
            <person name="Wang J.Y."/>
            <person name="Gao Z.S."/>
        </authorList>
    </citation>
    <scope>NUCLEOTIDE SEQUENCE [LARGE SCALE GENOMIC DNA]</scope>
    <source>
        <tissue evidence="10">Leaves</tissue>
    </source>
</reference>
<dbReference type="InterPro" id="IPR005829">
    <property type="entry name" value="Sugar_transporter_CS"/>
</dbReference>
<evidence type="ECO:0000256" key="6">
    <source>
        <dbReference type="ARBA" id="ARBA00022989"/>
    </source>
</evidence>
<evidence type="ECO:0000313" key="11">
    <source>
        <dbReference type="Proteomes" id="UP000516437"/>
    </source>
</evidence>
<evidence type="ECO:0000259" key="9">
    <source>
        <dbReference type="PROSITE" id="PS50850"/>
    </source>
</evidence>
<dbReference type="OrthoDB" id="6133115at2759"/>
<keyword evidence="6 8" id="KW-1133">Transmembrane helix</keyword>
<comment type="subcellular location">
    <subcellularLocation>
        <location evidence="1">Membrane</location>
        <topology evidence="1">Multi-pass membrane protein</topology>
    </subcellularLocation>
</comment>
<feature type="domain" description="Major facilitator superfamily (MFS) profile" evidence="9">
    <location>
        <begin position="1"/>
        <end position="239"/>
    </location>
</feature>
<evidence type="ECO:0000256" key="1">
    <source>
        <dbReference type="ARBA" id="ARBA00004141"/>
    </source>
</evidence>
<keyword evidence="7 8" id="KW-0472">Membrane</keyword>
<dbReference type="InterPro" id="IPR050549">
    <property type="entry name" value="MFS_Trehalose_Transporter"/>
</dbReference>
<dbReference type="PROSITE" id="PS50850">
    <property type="entry name" value="MFS"/>
    <property type="match status" value="1"/>
</dbReference>
<evidence type="ECO:0000256" key="5">
    <source>
        <dbReference type="ARBA" id="ARBA00022692"/>
    </source>
</evidence>
<dbReference type="FunFam" id="1.20.1250.20:FF:001152">
    <property type="entry name" value="Sugar transporter ERD6-like 6"/>
    <property type="match status" value="1"/>
</dbReference>
<evidence type="ECO:0000313" key="10">
    <source>
        <dbReference type="EMBL" id="KAB1201571.1"/>
    </source>
</evidence>
<dbReference type="GO" id="GO:0016020">
    <property type="term" value="C:membrane"/>
    <property type="evidence" value="ECO:0007669"/>
    <property type="project" value="UniProtKB-SubCell"/>
</dbReference>
<dbReference type="InterPro" id="IPR036259">
    <property type="entry name" value="MFS_trans_sf"/>
</dbReference>
<keyword evidence="5 8" id="KW-0812">Transmembrane</keyword>
<feature type="transmembrane region" description="Helical" evidence="8">
    <location>
        <begin position="32"/>
        <end position="51"/>
    </location>
</feature>
<name>A0A6A1UMS6_9ROSI</name>
<evidence type="ECO:0000256" key="8">
    <source>
        <dbReference type="SAM" id="Phobius"/>
    </source>
</evidence>
<dbReference type="PROSITE" id="PS00217">
    <property type="entry name" value="SUGAR_TRANSPORT_2"/>
    <property type="match status" value="1"/>
</dbReference>
<dbReference type="EMBL" id="RXIC02000054">
    <property type="protein sequence ID" value="KAB1201571.1"/>
    <property type="molecule type" value="Genomic_DNA"/>
</dbReference>
<dbReference type="Proteomes" id="UP000516437">
    <property type="component" value="Unassembled WGS sequence"/>
</dbReference>
<comment type="caution">
    <text evidence="10">The sequence shown here is derived from an EMBL/GenBank/DDBJ whole genome shotgun (WGS) entry which is preliminary data.</text>
</comment>
<dbReference type="SUPFAM" id="SSF103473">
    <property type="entry name" value="MFS general substrate transporter"/>
    <property type="match status" value="1"/>
</dbReference>
<dbReference type="PANTHER" id="PTHR48021">
    <property type="match status" value="1"/>
</dbReference>
<feature type="transmembrane region" description="Helical" evidence="8">
    <location>
        <begin position="176"/>
        <end position="197"/>
    </location>
</feature>
<protein>
    <submittedName>
        <fullName evidence="10">Sugar transporter ERD6-like 6</fullName>
    </submittedName>
</protein>
<keyword evidence="11" id="KW-1185">Reference proteome</keyword>
<evidence type="ECO:0000256" key="3">
    <source>
        <dbReference type="ARBA" id="ARBA00022448"/>
    </source>
</evidence>
<accession>A0A6A1UMS6</accession>
<evidence type="ECO:0000256" key="2">
    <source>
        <dbReference type="ARBA" id="ARBA00010992"/>
    </source>
</evidence>
<dbReference type="AlphaFoldDB" id="A0A6A1UMS6"/>
<dbReference type="PANTHER" id="PTHR48021:SF1">
    <property type="entry name" value="GH07001P-RELATED"/>
    <property type="match status" value="1"/>
</dbReference>
<evidence type="ECO:0000256" key="7">
    <source>
        <dbReference type="ARBA" id="ARBA00023136"/>
    </source>
</evidence>
<keyword evidence="3" id="KW-0813">Transport</keyword>
<sequence>MGRLLEGFGVGIISYTVPVYIAEISPQNMRGCLGSVNQLAVTIGIMLAYLLGLFVNWRVLAILGILPCIILMPGLFFIPESPRWLAKMGMAEDFEASLQVLRGFDTDISIEVNQIKVLCSTCQLLGLGPSSCQLGTKYSKFYTIMLFDDKLIARRSVASTSKRATIRFSDLKGREIATFTIYTLVAAFTVVFVALWVPETKGRTLERFRGHLDDSFPEAYIIHKSGSEVNFMHEASRRG</sequence>
<dbReference type="GO" id="GO:0022857">
    <property type="term" value="F:transmembrane transporter activity"/>
    <property type="evidence" value="ECO:0007669"/>
    <property type="project" value="InterPro"/>
</dbReference>
<dbReference type="Gene3D" id="1.20.1250.20">
    <property type="entry name" value="MFS general substrate transporter like domains"/>
    <property type="match status" value="2"/>
</dbReference>
<evidence type="ECO:0000256" key="4">
    <source>
        <dbReference type="ARBA" id="ARBA00022597"/>
    </source>
</evidence>
<proteinExistence type="inferred from homology"/>
<dbReference type="Pfam" id="PF00083">
    <property type="entry name" value="Sugar_tr"/>
    <property type="match status" value="1"/>
</dbReference>
<comment type="similarity">
    <text evidence="2">Belongs to the major facilitator superfamily. Sugar transporter (TC 2.A.1.1) family.</text>
</comment>
<organism evidence="10 11">
    <name type="scientific">Morella rubra</name>
    <name type="common">Chinese bayberry</name>
    <dbReference type="NCBI Taxonomy" id="262757"/>
    <lineage>
        <taxon>Eukaryota</taxon>
        <taxon>Viridiplantae</taxon>
        <taxon>Streptophyta</taxon>
        <taxon>Embryophyta</taxon>
        <taxon>Tracheophyta</taxon>
        <taxon>Spermatophyta</taxon>
        <taxon>Magnoliopsida</taxon>
        <taxon>eudicotyledons</taxon>
        <taxon>Gunneridae</taxon>
        <taxon>Pentapetalae</taxon>
        <taxon>rosids</taxon>
        <taxon>fabids</taxon>
        <taxon>Fagales</taxon>
        <taxon>Myricaceae</taxon>
        <taxon>Morella</taxon>
    </lineage>
</organism>
<dbReference type="InterPro" id="IPR005828">
    <property type="entry name" value="MFS_sugar_transport-like"/>
</dbReference>